<sequence>MHDDHRPPVVTVCAWLPLPPSRSPEYHYRHHHYLAASGPSPSHLTPHPLHNLYHHHHNTDAAP</sequence>
<feature type="region of interest" description="Disordered" evidence="1">
    <location>
        <begin position="38"/>
        <end position="63"/>
    </location>
</feature>
<accession>A0A3M7F5E8</accession>
<evidence type="ECO:0000313" key="3">
    <source>
        <dbReference type="Proteomes" id="UP000268823"/>
    </source>
</evidence>
<dbReference type="EMBL" id="QWIR01000163">
    <property type="protein sequence ID" value="RMY84085.1"/>
    <property type="molecule type" value="Genomic_DNA"/>
</dbReference>
<comment type="caution">
    <text evidence="2">The sequence shown here is derived from an EMBL/GenBank/DDBJ whole genome shotgun (WGS) entry which is preliminary data.</text>
</comment>
<protein>
    <submittedName>
        <fullName evidence="2">Uncharacterized protein</fullName>
    </submittedName>
</protein>
<dbReference type="Proteomes" id="UP000268823">
    <property type="component" value="Unassembled WGS sequence"/>
</dbReference>
<evidence type="ECO:0000256" key="1">
    <source>
        <dbReference type="SAM" id="MobiDB-lite"/>
    </source>
</evidence>
<evidence type="ECO:0000313" key="2">
    <source>
        <dbReference type="EMBL" id="RMY84085.1"/>
    </source>
</evidence>
<organism evidence="2 3">
    <name type="scientific">Hortaea werneckii</name>
    <name type="common">Black yeast</name>
    <name type="synonym">Cladosporium werneckii</name>
    <dbReference type="NCBI Taxonomy" id="91943"/>
    <lineage>
        <taxon>Eukaryota</taxon>
        <taxon>Fungi</taxon>
        <taxon>Dikarya</taxon>
        <taxon>Ascomycota</taxon>
        <taxon>Pezizomycotina</taxon>
        <taxon>Dothideomycetes</taxon>
        <taxon>Dothideomycetidae</taxon>
        <taxon>Mycosphaerellales</taxon>
        <taxon>Teratosphaeriaceae</taxon>
        <taxon>Hortaea</taxon>
    </lineage>
</organism>
<dbReference type="AlphaFoldDB" id="A0A3M7F5E8"/>
<feature type="compositionally biased region" description="Low complexity" evidence="1">
    <location>
        <begin position="38"/>
        <end position="51"/>
    </location>
</feature>
<gene>
    <name evidence="2" type="ORF">D0861_07130</name>
</gene>
<proteinExistence type="predicted"/>
<name>A0A3M7F5E8_HORWE</name>
<reference evidence="2 3" key="1">
    <citation type="journal article" date="2018" name="BMC Genomics">
        <title>Genomic evidence for intraspecific hybridization in a clonal and extremely halotolerant yeast.</title>
        <authorList>
            <person name="Gostincar C."/>
            <person name="Stajich J.E."/>
            <person name="Zupancic J."/>
            <person name="Zalar P."/>
            <person name="Gunde-Cimerman N."/>
        </authorList>
    </citation>
    <scope>NUCLEOTIDE SEQUENCE [LARGE SCALE GENOMIC DNA]</scope>
    <source>
        <strain evidence="2 3">EXF-2788</strain>
    </source>
</reference>